<dbReference type="EMBL" id="JAAOCX010000001">
    <property type="protein sequence ID" value="MBJ7631648.1"/>
    <property type="molecule type" value="Genomic_DNA"/>
</dbReference>
<name>A0AAE2S5A9_WEICO</name>
<reference evidence="1" key="2">
    <citation type="journal article" date="2021" name="Int. J. Food Microbiol.">
        <title>Safety demonstration of a microbial species for use in the food chain: Weissella confusa.</title>
        <authorList>
            <person name="Bourdichon F."/>
            <person name="Patrone V."/>
            <person name="Fontana A."/>
            <person name="Milani G."/>
            <person name="Morelli L."/>
        </authorList>
    </citation>
    <scope>NUCLEOTIDE SEQUENCE</scope>
    <source>
        <strain evidence="1">CCUG 30943</strain>
    </source>
</reference>
<evidence type="ECO:0000313" key="2">
    <source>
        <dbReference type="Proteomes" id="UP000808038"/>
    </source>
</evidence>
<comment type="caution">
    <text evidence="1">The sequence shown here is derived from an EMBL/GenBank/DDBJ whole genome shotgun (WGS) entry which is preliminary data.</text>
</comment>
<dbReference type="Proteomes" id="UP000808038">
    <property type="component" value="Unassembled WGS sequence"/>
</dbReference>
<dbReference type="RefSeq" id="WP_135411114.1">
    <property type="nucleotide sequence ID" value="NZ_JAAOCW010000001.1"/>
</dbReference>
<reference evidence="1" key="1">
    <citation type="submission" date="2020-02" db="EMBL/GenBank/DDBJ databases">
        <authorList>
            <person name="Fontana A."/>
            <person name="Patrone V."/>
            <person name="Morelli L."/>
        </authorList>
    </citation>
    <scope>NUCLEOTIDE SEQUENCE</scope>
    <source>
        <strain evidence="1">CCUG 30943</strain>
    </source>
</reference>
<evidence type="ECO:0000313" key="1">
    <source>
        <dbReference type="EMBL" id="MBJ7631648.1"/>
    </source>
</evidence>
<sequence length="172" mass="19688">MVKKIVEVPDNTTEVAFFDGTSALGFGLKVNELKNAPEKRVIELPVELFNYLLKIKKTHRGGISHFMSGAIKKRLIIQDLDTEDVLKDEMLVDWYLHPELVEFVPKKEQRFHVMTDFGTLDARDEHGETLISFETLSFLKHHGHYYEFSEADADKLVAGLSALKARKVKVDE</sequence>
<accession>A0AAE2S5A9</accession>
<dbReference type="AlphaFoldDB" id="A0AAE2S5A9"/>
<protein>
    <submittedName>
        <fullName evidence="1">Uncharacterized protein</fullName>
    </submittedName>
</protein>
<proteinExistence type="predicted"/>
<organism evidence="1 2">
    <name type="scientific">Weissella confusa</name>
    <name type="common">Lactobacillus confusus</name>
    <dbReference type="NCBI Taxonomy" id="1583"/>
    <lineage>
        <taxon>Bacteria</taxon>
        <taxon>Bacillati</taxon>
        <taxon>Bacillota</taxon>
        <taxon>Bacilli</taxon>
        <taxon>Lactobacillales</taxon>
        <taxon>Lactobacillaceae</taxon>
        <taxon>Weissella</taxon>
    </lineage>
</organism>
<gene>
    <name evidence="1" type="ORF">HAU43_00770</name>
</gene>